<evidence type="ECO:0000259" key="4">
    <source>
        <dbReference type="Pfam" id="PF22671"/>
    </source>
</evidence>
<gene>
    <name evidence="7" type="ORF">DB769_04310</name>
    <name evidence="6" type="ORF">G3W61_14735</name>
    <name evidence="5" type="ORF">XP315_13050</name>
</gene>
<accession>A0A0G8WMA2</accession>
<evidence type="ECO:0000259" key="2">
    <source>
        <dbReference type="Pfam" id="PF04984"/>
    </source>
</evidence>
<dbReference type="AlphaFoldDB" id="A0A0G8WMA2"/>
<keyword evidence="8" id="KW-1185">Reference proteome</keyword>
<dbReference type="PANTHER" id="PTHR35861:SF1">
    <property type="entry name" value="PHAGE TAIL SHEATH PROTEIN"/>
    <property type="match status" value="1"/>
</dbReference>
<dbReference type="KEGG" id="xpe:BJD13_20130"/>
<dbReference type="Proteomes" id="UP000289372">
    <property type="component" value="Unassembled WGS sequence"/>
</dbReference>
<dbReference type="EMBL" id="JZUY01000041">
    <property type="protein sequence ID" value="KLC05255.1"/>
    <property type="molecule type" value="Genomic_DNA"/>
</dbReference>
<feature type="domain" description="Tail sheath protein Gp18-like" evidence="4">
    <location>
        <begin position="27"/>
        <end position="87"/>
    </location>
</feature>
<dbReference type="InterPro" id="IPR054564">
    <property type="entry name" value="Gp18_domIII_N"/>
</dbReference>
<dbReference type="InterPro" id="IPR020287">
    <property type="entry name" value="Tail_sheath_C"/>
</dbReference>
<reference evidence="6 10" key="3">
    <citation type="submission" date="2019-11" db="EMBL/GenBank/DDBJ databases">
        <title>Genome-resolved metagenomics to study the prevalence of co-infection and intraspecific heterogeneity among plant pathogen metapopulations.</title>
        <authorList>
            <person name="Newberry E."/>
            <person name="Bhandari R."/>
            <person name="Kemble J."/>
            <person name="Sikora E."/>
            <person name="Potnis N."/>
        </authorList>
    </citation>
    <scope>NUCLEOTIDE SEQUENCE [LARGE SCALE GENOMIC DNA]</scope>
    <source>
        <strain evidence="6">Xp_Tom_Tuscaloosa_18b</strain>
    </source>
</reference>
<dbReference type="PANTHER" id="PTHR35861">
    <property type="match status" value="1"/>
</dbReference>
<name>A0A0G8WMA2_XANPE</name>
<comment type="caution">
    <text evidence="6">The sequence shown here is derived from an EMBL/GenBank/DDBJ whole genome shotgun (WGS) entry which is preliminary data.</text>
</comment>
<dbReference type="Pfam" id="PF22671">
    <property type="entry name" value="Gp18_domIII_N"/>
    <property type="match status" value="1"/>
</dbReference>
<evidence type="ECO:0000313" key="5">
    <source>
        <dbReference type="EMBL" id="KLC05255.1"/>
    </source>
</evidence>
<feature type="domain" description="Tail sheath protein C-terminal" evidence="3">
    <location>
        <begin position="274"/>
        <end position="374"/>
    </location>
</feature>
<dbReference type="Pfam" id="PF04984">
    <property type="entry name" value="Phage_sheath_1"/>
    <property type="match status" value="1"/>
</dbReference>
<evidence type="ECO:0000313" key="10">
    <source>
        <dbReference type="Proteomes" id="UP000471082"/>
    </source>
</evidence>
<dbReference type="Proteomes" id="UP000471082">
    <property type="component" value="Unassembled WGS sequence"/>
</dbReference>
<dbReference type="EMBL" id="JAAGYU010000066">
    <property type="protein sequence ID" value="NEL77493.1"/>
    <property type="molecule type" value="Genomic_DNA"/>
</dbReference>
<dbReference type="Pfam" id="PF17482">
    <property type="entry name" value="Phage_sheath_1C"/>
    <property type="match status" value="1"/>
</dbReference>
<dbReference type="GeneID" id="61776313"/>
<reference evidence="7 9" key="2">
    <citation type="submission" date="2018-02" db="EMBL/GenBank/DDBJ databases">
        <title>Characterization of Xanthomonas diversity in transplant houses and field plants.</title>
        <authorList>
            <person name="Abrahamian P."/>
            <person name="Timilsina S."/>
            <person name="Minsavage G.V."/>
            <person name="Goss E.M."/>
            <person name="Jones J.B."/>
            <person name="Vallad G.E."/>
        </authorList>
    </citation>
    <scope>NUCLEOTIDE SEQUENCE [LARGE SCALE GENOMIC DNA]</scope>
    <source>
        <strain evidence="7 9">GEV2132</strain>
    </source>
</reference>
<dbReference type="InterPro" id="IPR052042">
    <property type="entry name" value="Tail_sheath_structural"/>
</dbReference>
<feature type="domain" description="Tail sheath protein subtilisin-like" evidence="2">
    <location>
        <begin position="108"/>
        <end position="272"/>
    </location>
</feature>
<organism evidence="6 10">
    <name type="scientific">Xanthomonas perforans</name>
    <dbReference type="NCBI Taxonomy" id="442694"/>
    <lineage>
        <taxon>Bacteria</taxon>
        <taxon>Pseudomonadati</taxon>
        <taxon>Pseudomonadota</taxon>
        <taxon>Gammaproteobacteria</taxon>
        <taxon>Lysobacterales</taxon>
        <taxon>Lysobacteraceae</taxon>
        <taxon>Xanthomonas</taxon>
    </lineage>
</organism>
<reference evidence="5 8" key="1">
    <citation type="submission" date="2015-02" db="EMBL/GenBank/DDBJ databases">
        <title>Whole genome sequencing of multiple isolates of three species of pepper and tomato-infecting xanthomonads reveals genetic diversity in field strains and pinpoints effectors responsible for host specificity.</title>
        <authorList>
            <person name="Schwartz A."/>
            <person name="Dahlbeck D."/>
            <person name="Staskawicz B."/>
            <person name="Bart R."/>
            <person name="Potnis N."/>
            <person name="Minsavage G."/>
            <person name="Timilsina S."/>
            <person name="Goss E."/>
            <person name="Jones J."/>
            <person name="Vallad G."/>
            <person name="Barak J."/>
            <person name="Miller S."/>
            <person name="Ritchie D."/>
            <person name="Martins J.Jr."/>
            <person name="Patane J.S."/>
            <person name="Setubal J.C."/>
        </authorList>
    </citation>
    <scope>NUCLEOTIDE SEQUENCE [LARGE SCALE GENOMIC DNA]</scope>
    <source>
        <strain evidence="5 8">Xp3-15</strain>
    </source>
</reference>
<evidence type="ECO:0000313" key="9">
    <source>
        <dbReference type="Proteomes" id="UP000289372"/>
    </source>
</evidence>
<evidence type="ECO:0000313" key="6">
    <source>
        <dbReference type="EMBL" id="NEL77493.1"/>
    </source>
</evidence>
<comment type="similarity">
    <text evidence="1">Belongs to the myoviridae tail sheath protein family.</text>
</comment>
<evidence type="ECO:0000256" key="1">
    <source>
        <dbReference type="ARBA" id="ARBA00008005"/>
    </source>
</evidence>
<evidence type="ECO:0000313" key="7">
    <source>
        <dbReference type="EMBL" id="RXD56103.1"/>
    </source>
</evidence>
<proteinExistence type="inferred from homology"/>
<dbReference type="InterPro" id="IPR035089">
    <property type="entry name" value="Phage_sheath_subtilisin"/>
</dbReference>
<dbReference type="EMBL" id="PUUL01000022">
    <property type="protein sequence ID" value="RXD56103.1"/>
    <property type="molecule type" value="Genomic_DNA"/>
</dbReference>
<dbReference type="RefSeq" id="WP_008572742.1">
    <property type="nucleotide sequence ID" value="NZ_CP018475.1"/>
</dbReference>
<protein>
    <submittedName>
        <fullName evidence="7">Phage tail protein</fullName>
    </submittedName>
    <submittedName>
        <fullName evidence="5 6">Tail sheath protein</fullName>
    </submittedName>
</protein>
<evidence type="ECO:0000259" key="3">
    <source>
        <dbReference type="Pfam" id="PF17482"/>
    </source>
</evidence>
<dbReference type="Proteomes" id="UP000035369">
    <property type="component" value="Unassembled WGS sequence"/>
</dbReference>
<sequence length="388" mass="41434">MSTAYHHGVRVIEVSAGTRTIRTVSTAVVGLVATASDADEKIFPLNKAVLITDVLGAVASAGIKGTLRAALQGIADQTNPVTIVVRVAEDADAAKTTANVIGEPKSSGYTGLYALLSAQAQLGVRPRILGAPGLDTLEVAKALATVARKLRAMAYVRPVADTVAEAVTYRGQFGDRELIMIWPDFLAFDTATSTTKAAYATARALGLRAKIDTEQGWHKSLSNVPVAGVTGISKDVHWDLQDPATDAGVLNEGDITTLVTFNGQRFWGSRTCAEDSMFAFETATRTAQILADTIAEGVAFYVDKPMHPSLVKDLLETINAKFRDLKSSGYLIDANAWYDGSVNSATTLADGALRIDYDYTPVPPLENLQLYQKITTSYLADFAERVNA</sequence>
<evidence type="ECO:0000313" key="8">
    <source>
        <dbReference type="Proteomes" id="UP000035369"/>
    </source>
</evidence>